<sequence>MLSLIIATLSDNGTLVACLESLCDQERAPSFEVIIVDQNSDDRAASLIPKYLPRLPLHHLQVNFRGASRARNHGASLASGDWLSFPDDDCELRPNALAEFARIQSANPALKIITGQTVDEGGLANVLRWKTEPSAFTPATMFSSVTEATLFVDAKAYASVSGFDERFGPGTRYPAAEGIELVNRLFELHGHACAYYSPTIQMQHPSKIPPFNRWSAKRFHSYAIGDGALIAKSPKSHVLRWGSRTVISSIIQAFSLPPWRGLSFASRLLGLLRGFGRYYLDRLTGR</sequence>
<dbReference type="PANTHER" id="PTHR43179:SF12">
    <property type="entry name" value="GALACTOFURANOSYLTRANSFERASE GLFT2"/>
    <property type="match status" value="1"/>
</dbReference>
<dbReference type="AlphaFoldDB" id="A0A6M1SJV7"/>
<reference evidence="5 6" key="2">
    <citation type="submission" date="2020-03" db="EMBL/GenBank/DDBJ databases">
        <title>Devosia chinhatensis sp. nov., isolated from a hexachlorocyclohexane (HCH) dump site in India.</title>
        <authorList>
            <person name="Kumar M."/>
            <person name="Lal R."/>
        </authorList>
    </citation>
    <scope>NUCLEOTIDE SEQUENCE [LARGE SCALE GENOMIC DNA]</scope>
    <source>
        <strain evidence="5 6">H239</strain>
    </source>
</reference>
<dbReference type="InterPro" id="IPR001173">
    <property type="entry name" value="Glyco_trans_2-like"/>
</dbReference>
<dbReference type="EMBL" id="JAALFG010000001">
    <property type="protein sequence ID" value="NGP17508.1"/>
    <property type="molecule type" value="Genomic_DNA"/>
</dbReference>
<gene>
    <name evidence="5" type="ORF">G5575_07400</name>
</gene>
<dbReference type="InterPro" id="IPR029044">
    <property type="entry name" value="Nucleotide-diphossugar_trans"/>
</dbReference>
<keyword evidence="2" id="KW-0328">Glycosyltransferase</keyword>
<protein>
    <submittedName>
        <fullName evidence="5">Glycosyltransferase</fullName>
    </submittedName>
</protein>
<evidence type="ECO:0000256" key="2">
    <source>
        <dbReference type="ARBA" id="ARBA00022676"/>
    </source>
</evidence>
<dbReference type="Pfam" id="PF00535">
    <property type="entry name" value="Glycos_transf_2"/>
    <property type="match status" value="1"/>
</dbReference>
<dbReference type="GO" id="GO:0016757">
    <property type="term" value="F:glycosyltransferase activity"/>
    <property type="evidence" value="ECO:0007669"/>
    <property type="project" value="UniProtKB-KW"/>
</dbReference>
<evidence type="ECO:0000259" key="4">
    <source>
        <dbReference type="Pfam" id="PF00535"/>
    </source>
</evidence>
<dbReference type="PANTHER" id="PTHR43179">
    <property type="entry name" value="RHAMNOSYLTRANSFERASE WBBL"/>
    <property type="match status" value="1"/>
</dbReference>
<feature type="domain" description="Glycosyltransferase 2-like" evidence="4">
    <location>
        <begin position="3"/>
        <end position="110"/>
    </location>
</feature>
<evidence type="ECO:0000256" key="3">
    <source>
        <dbReference type="ARBA" id="ARBA00022679"/>
    </source>
</evidence>
<dbReference type="Proteomes" id="UP000474802">
    <property type="component" value="Unassembled WGS sequence"/>
</dbReference>
<keyword evidence="3 5" id="KW-0808">Transferase</keyword>
<dbReference type="SUPFAM" id="SSF53448">
    <property type="entry name" value="Nucleotide-diphospho-sugar transferases"/>
    <property type="match status" value="1"/>
</dbReference>
<evidence type="ECO:0000313" key="6">
    <source>
        <dbReference type="Proteomes" id="UP000474802"/>
    </source>
</evidence>
<dbReference type="CDD" id="cd00761">
    <property type="entry name" value="Glyco_tranf_GTA_type"/>
    <property type="match status" value="1"/>
</dbReference>
<evidence type="ECO:0000256" key="1">
    <source>
        <dbReference type="ARBA" id="ARBA00006739"/>
    </source>
</evidence>
<comment type="caution">
    <text evidence="5">The sequence shown here is derived from an EMBL/GenBank/DDBJ whole genome shotgun (WGS) entry which is preliminary data.</text>
</comment>
<accession>A0A6M1SJV7</accession>
<comment type="similarity">
    <text evidence="1">Belongs to the glycosyltransferase 2 family.</text>
</comment>
<evidence type="ECO:0000313" key="5">
    <source>
        <dbReference type="EMBL" id="NGP17508.1"/>
    </source>
</evidence>
<dbReference type="Gene3D" id="3.90.550.10">
    <property type="entry name" value="Spore Coat Polysaccharide Biosynthesis Protein SpsA, Chain A"/>
    <property type="match status" value="1"/>
</dbReference>
<dbReference type="RefSeq" id="WP_164533682.1">
    <property type="nucleotide sequence ID" value="NZ_JAALFG010000001.1"/>
</dbReference>
<reference evidence="5 6" key="1">
    <citation type="submission" date="2020-02" db="EMBL/GenBank/DDBJ databases">
        <authorList>
            <person name="Khan S.A."/>
            <person name="Jeon C.O."/>
            <person name="Chun B.H."/>
        </authorList>
    </citation>
    <scope>NUCLEOTIDE SEQUENCE [LARGE SCALE GENOMIC DNA]</scope>
    <source>
        <strain evidence="5 6">H239</strain>
    </source>
</reference>
<keyword evidence="6" id="KW-1185">Reference proteome</keyword>
<organism evidence="5 6">
    <name type="scientific">Devosia aurantiaca</name>
    <dbReference type="NCBI Taxonomy" id="2714858"/>
    <lineage>
        <taxon>Bacteria</taxon>
        <taxon>Pseudomonadati</taxon>
        <taxon>Pseudomonadota</taxon>
        <taxon>Alphaproteobacteria</taxon>
        <taxon>Hyphomicrobiales</taxon>
        <taxon>Devosiaceae</taxon>
        <taxon>Devosia</taxon>
    </lineage>
</organism>
<proteinExistence type="inferred from homology"/>
<name>A0A6M1SJV7_9HYPH</name>